<feature type="non-terminal residue" evidence="1">
    <location>
        <position position="1"/>
    </location>
</feature>
<feature type="non-terminal residue" evidence="1">
    <location>
        <position position="129"/>
    </location>
</feature>
<reference evidence="1" key="2">
    <citation type="submission" date="2016-06" db="EMBL/GenBank/DDBJ databases">
        <title>The genome of a short-lived fish provides insights into sex chromosome evolution and the genetic control of aging.</title>
        <authorList>
            <person name="Reichwald K."/>
            <person name="Felder M."/>
            <person name="Petzold A."/>
            <person name="Koch P."/>
            <person name="Groth M."/>
            <person name="Platzer M."/>
        </authorList>
    </citation>
    <scope>NUCLEOTIDE SEQUENCE</scope>
    <source>
        <tissue evidence="1">Brain</tissue>
    </source>
</reference>
<proteinExistence type="predicted"/>
<dbReference type="AlphaFoldDB" id="A0A1A8KJZ5"/>
<name>A0A1A8KJZ5_NOTKU</name>
<accession>A0A1A8KJZ5</accession>
<organism evidence="1">
    <name type="scientific">Nothobranchius kuhntae</name>
    <name type="common">Beira killifish</name>
    <dbReference type="NCBI Taxonomy" id="321403"/>
    <lineage>
        <taxon>Eukaryota</taxon>
        <taxon>Metazoa</taxon>
        <taxon>Chordata</taxon>
        <taxon>Craniata</taxon>
        <taxon>Vertebrata</taxon>
        <taxon>Euteleostomi</taxon>
        <taxon>Actinopterygii</taxon>
        <taxon>Neopterygii</taxon>
        <taxon>Teleostei</taxon>
        <taxon>Neoteleostei</taxon>
        <taxon>Acanthomorphata</taxon>
        <taxon>Ovalentaria</taxon>
        <taxon>Atherinomorphae</taxon>
        <taxon>Cyprinodontiformes</taxon>
        <taxon>Nothobranchiidae</taxon>
        <taxon>Nothobranchius</taxon>
    </lineage>
</organism>
<gene>
    <name evidence="1" type="primary">Nfu_g_1_003394</name>
</gene>
<protein>
    <submittedName>
        <fullName evidence="1">Uncharacterized protein</fullName>
    </submittedName>
</protein>
<reference evidence="1" key="1">
    <citation type="submission" date="2016-05" db="EMBL/GenBank/DDBJ databases">
        <authorList>
            <person name="Lavstsen T."/>
            <person name="Jespersen J.S."/>
        </authorList>
    </citation>
    <scope>NUCLEOTIDE SEQUENCE</scope>
    <source>
        <tissue evidence="1">Brain</tissue>
    </source>
</reference>
<dbReference type="EMBL" id="HAEE01012672">
    <property type="protein sequence ID" value="SBR32722.1"/>
    <property type="molecule type" value="Transcribed_RNA"/>
</dbReference>
<sequence length="129" mass="13967">CTTVVPSLFSGGRVREPAAPDLLIRGPGVLKEWCETTPVPVETRLWDYSPLPGVVKSTTRRSPSLGLLALCRSPVTLPVTCLPTNLLRIYSNTCLPVCHIPVHASQFGSSASFSVPVWLHHPAQSHQGF</sequence>
<evidence type="ECO:0000313" key="1">
    <source>
        <dbReference type="EMBL" id="SBR32722.1"/>
    </source>
</evidence>